<keyword evidence="4" id="KW-1185">Reference proteome</keyword>
<dbReference type="RefSeq" id="WP_139755986.1">
    <property type="nucleotide sequence ID" value="NZ_CP039852.1"/>
</dbReference>
<dbReference type="InterPro" id="IPR035985">
    <property type="entry name" value="Ubiquitin-activating_enz"/>
</dbReference>
<evidence type="ECO:0000313" key="4">
    <source>
        <dbReference type="Proteomes" id="UP000304912"/>
    </source>
</evidence>
<proteinExistence type="inferred from homology"/>
<feature type="domain" description="THIF-type NAD/FAD binding fold" evidence="2">
    <location>
        <begin position="13"/>
        <end position="247"/>
    </location>
</feature>
<dbReference type="Gene3D" id="3.40.50.720">
    <property type="entry name" value="NAD(P)-binding Rossmann-like Domain"/>
    <property type="match status" value="1"/>
</dbReference>
<dbReference type="PANTHER" id="PTHR10953">
    <property type="entry name" value="UBIQUITIN-ACTIVATING ENZYME E1"/>
    <property type="match status" value="1"/>
</dbReference>
<dbReference type="Pfam" id="PF00899">
    <property type="entry name" value="ThiF"/>
    <property type="match status" value="1"/>
</dbReference>
<dbReference type="CDD" id="cd00757">
    <property type="entry name" value="ThiF_MoeB_HesA_family"/>
    <property type="match status" value="1"/>
</dbReference>
<dbReference type="EMBL" id="CP039852">
    <property type="protein sequence ID" value="QCZ93240.1"/>
    <property type="molecule type" value="Genomic_DNA"/>
</dbReference>
<name>A0A5B7YCU9_9ALTE</name>
<dbReference type="InterPro" id="IPR000594">
    <property type="entry name" value="ThiF_NAD_FAD-bd"/>
</dbReference>
<dbReference type="FunFam" id="3.40.50.720:FF:000080">
    <property type="entry name" value="Thiazole biosynthesis adenylyltransferase ThiF"/>
    <property type="match status" value="1"/>
</dbReference>
<dbReference type="NCBIfam" id="NF004281">
    <property type="entry name" value="PRK05690.1"/>
    <property type="match status" value="1"/>
</dbReference>
<dbReference type="GO" id="GO:0008146">
    <property type="term" value="F:sulfotransferase activity"/>
    <property type="evidence" value="ECO:0007669"/>
    <property type="project" value="TreeGrafter"/>
</dbReference>
<dbReference type="GO" id="GO:0005829">
    <property type="term" value="C:cytosol"/>
    <property type="evidence" value="ECO:0007669"/>
    <property type="project" value="TreeGrafter"/>
</dbReference>
<dbReference type="GO" id="GO:0004792">
    <property type="term" value="F:thiosulfate-cyanide sulfurtransferase activity"/>
    <property type="evidence" value="ECO:0007669"/>
    <property type="project" value="TreeGrafter"/>
</dbReference>
<dbReference type="GO" id="GO:0008641">
    <property type="term" value="F:ubiquitin-like modifier activating enzyme activity"/>
    <property type="evidence" value="ECO:0007669"/>
    <property type="project" value="InterPro"/>
</dbReference>
<reference evidence="3 4" key="1">
    <citation type="submission" date="2019-04" db="EMBL/GenBank/DDBJ databases">
        <title>Salinimonas iocasae sp. nov., a halophilic bacterium isolated from the outer tube casing of tubeworms in Okinawa Trough.</title>
        <authorList>
            <person name="Zhang H."/>
            <person name="Wang H."/>
            <person name="Li C."/>
        </authorList>
    </citation>
    <scope>NUCLEOTIDE SEQUENCE [LARGE SCALE GENOMIC DNA]</scope>
    <source>
        <strain evidence="3 4">KX18D6</strain>
    </source>
</reference>
<dbReference type="OrthoDB" id="9804286at2"/>
<dbReference type="PANTHER" id="PTHR10953:SF102">
    <property type="entry name" value="ADENYLYLTRANSFERASE AND SULFURTRANSFERASE MOCS3"/>
    <property type="match status" value="1"/>
</dbReference>
<accession>A0A5B7YCU9</accession>
<organism evidence="3 4">
    <name type="scientific">Salinimonas iocasae</name>
    <dbReference type="NCBI Taxonomy" id="2572577"/>
    <lineage>
        <taxon>Bacteria</taxon>
        <taxon>Pseudomonadati</taxon>
        <taxon>Pseudomonadota</taxon>
        <taxon>Gammaproteobacteria</taxon>
        <taxon>Alteromonadales</taxon>
        <taxon>Alteromonadaceae</taxon>
        <taxon>Alteromonas/Salinimonas group</taxon>
        <taxon>Salinimonas</taxon>
    </lineage>
</organism>
<sequence length="251" mass="26824">MTNPISHEQAMRYNRHIVLPQIDIDGQEHLLNARVLIIGIGGLGCSAAQLLASSGVGALTLVDNDSVEVTNLPRQILFGEADVGRFKVSAAKERLIRLNSECYIDTIKSRLASDNLAREVSAHDIVIDCTDNLASRLEINKACAATKTPLVSGAAIRFEGQLFVTCYAPDSPCYACVGALTGNRTLSCTESGIFAPVVAIIGAQQALLAMQVIAGIGQPLTGSLQLFDGLSGQWQKFQVPRRSDCPVCQNK</sequence>
<keyword evidence="3" id="KW-0808">Transferase</keyword>
<dbReference type="GO" id="GO:0016779">
    <property type="term" value="F:nucleotidyltransferase activity"/>
    <property type="evidence" value="ECO:0007669"/>
    <property type="project" value="UniProtKB-KW"/>
</dbReference>
<comment type="similarity">
    <text evidence="1">Belongs to the HesA/MoeB/ThiF family.</text>
</comment>
<evidence type="ECO:0000256" key="1">
    <source>
        <dbReference type="ARBA" id="ARBA00009919"/>
    </source>
</evidence>
<dbReference type="SUPFAM" id="SSF69572">
    <property type="entry name" value="Activating enzymes of the ubiquitin-like proteins"/>
    <property type="match status" value="1"/>
</dbReference>
<dbReference type="AlphaFoldDB" id="A0A5B7YCU9"/>
<evidence type="ECO:0000313" key="3">
    <source>
        <dbReference type="EMBL" id="QCZ93240.1"/>
    </source>
</evidence>
<dbReference type="Proteomes" id="UP000304912">
    <property type="component" value="Chromosome"/>
</dbReference>
<gene>
    <name evidence="3" type="primary">moeB</name>
    <name evidence="3" type="ORF">FBQ74_06950</name>
</gene>
<keyword evidence="3" id="KW-0548">Nucleotidyltransferase</keyword>
<evidence type="ECO:0000259" key="2">
    <source>
        <dbReference type="Pfam" id="PF00899"/>
    </source>
</evidence>
<dbReference type="KEGG" id="salk:FBQ74_06950"/>
<dbReference type="InterPro" id="IPR045886">
    <property type="entry name" value="ThiF/MoeB/HesA"/>
</dbReference>
<protein>
    <submittedName>
        <fullName evidence="3">Molybdopterin-synthase adenylyltransferase MoeB</fullName>
    </submittedName>
</protein>